<feature type="region of interest" description="Disordered" evidence="12">
    <location>
        <begin position="242"/>
        <end position="269"/>
    </location>
</feature>
<evidence type="ECO:0000256" key="7">
    <source>
        <dbReference type="ARBA" id="ARBA00023136"/>
    </source>
</evidence>
<evidence type="ECO:0000256" key="8">
    <source>
        <dbReference type="ARBA" id="ARBA00023212"/>
    </source>
</evidence>
<dbReference type="GO" id="GO:0035869">
    <property type="term" value="C:ciliary transition zone"/>
    <property type="evidence" value="ECO:0007669"/>
    <property type="project" value="TreeGrafter"/>
</dbReference>
<dbReference type="AlphaFoldDB" id="A0A834EZ46"/>
<organism evidence="14 15">
    <name type="scientific">Oryzias melastigma</name>
    <name type="common">Marine medaka</name>
    <dbReference type="NCBI Taxonomy" id="30732"/>
    <lineage>
        <taxon>Eukaryota</taxon>
        <taxon>Metazoa</taxon>
        <taxon>Chordata</taxon>
        <taxon>Craniata</taxon>
        <taxon>Vertebrata</taxon>
        <taxon>Euteleostomi</taxon>
        <taxon>Actinopterygii</taxon>
        <taxon>Neopterygii</taxon>
        <taxon>Teleostei</taxon>
        <taxon>Neoteleostei</taxon>
        <taxon>Acanthomorphata</taxon>
        <taxon>Ovalentaria</taxon>
        <taxon>Atherinomorphae</taxon>
        <taxon>Beloniformes</taxon>
        <taxon>Adrianichthyidae</taxon>
        <taxon>Oryziinae</taxon>
        <taxon>Oryzias</taxon>
    </lineage>
</organism>
<protein>
    <recommendedName>
        <fullName evidence="11">Transmembrane protein 216</fullName>
    </recommendedName>
</protein>
<evidence type="ECO:0000256" key="11">
    <source>
        <dbReference type="ARBA" id="ARBA00039543"/>
    </source>
</evidence>
<feature type="transmembrane region" description="Helical" evidence="13">
    <location>
        <begin position="50"/>
        <end position="69"/>
    </location>
</feature>
<feature type="region of interest" description="Disordered" evidence="12">
    <location>
        <begin position="149"/>
        <end position="177"/>
    </location>
</feature>
<sequence>MAPGSRPILSSTPLQVLLYLNSWYFAAFYMAEILMFVYKGILLPYPSDNLVLDVVLLLLFLALETLRIFYGWKGNLCERSLTSCLSLFILASCAALAVYYLLLQTFVLRLEFLLCAVLLCFYSLEFLLGFIAVSSFSRNADENICTETQTRTSAQKRRQMHAGMTERRKLTSSQRRQRCRSESLQNLKRWAEFSLHESSHEPSEVKEEAGSIRTLRSSFIPVEASHRRRRSAGGHMVAVKLHRSAAGRRPPSSRRKRRMSGRAEDLLKF</sequence>
<dbReference type="Pfam" id="PF09799">
    <property type="entry name" value="Transmemb_17"/>
    <property type="match status" value="1"/>
</dbReference>
<dbReference type="InterPro" id="IPR019184">
    <property type="entry name" value="Uncharacterised_TM-17"/>
</dbReference>
<evidence type="ECO:0000256" key="9">
    <source>
        <dbReference type="ARBA" id="ARBA00023273"/>
    </source>
</evidence>
<reference evidence="14" key="1">
    <citation type="journal article" name="BMC Genomics">
        <title>Long-read sequencing and de novo genome assembly of marine medaka (Oryzias melastigma).</title>
        <authorList>
            <person name="Liang P."/>
            <person name="Saqib H.S.A."/>
            <person name="Ni X."/>
            <person name="Shen Y."/>
        </authorList>
    </citation>
    <scope>NUCLEOTIDE SEQUENCE</scope>
    <source>
        <strain evidence="14">Bigg-433</strain>
    </source>
</reference>
<dbReference type="PANTHER" id="PTHR13531">
    <property type="entry name" value="GEO07735P1-RELATED-RELATED"/>
    <property type="match status" value="1"/>
</dbReference>
<keyword evidence="3" id="KW-0963">Cytoplasm</keyword>
<keyword evidence="6 13" id="KW-1133">Transmembrane helix</keyword>
<evidence type="ECO:0000313" key="15">
    <source>
        <dbReference type="Proteomes" id="UP000646548"/>
    </source>
</evidence>
<keyword evidence="4 13" id="KW-0812">Transmembrane</keyword>
<proteinExistence type="predicted"/>
<evidence type="ECO:0000256" key="3">
    <source>
        <dbReference type="ARBA" id="ARBA00022490"/>
    </source>
</evidence>
<keyword evidence="8" id="KW-0206">Cytoskeleton</keyword>
<evidence type="ECO:0000256" key="2">
    <source>
        <dbReference type="ARBA" id="ARBA00004141"/>
    </source>
</evidence>
<feature type="transmembrane region" description="Helical" evidence="13">
    <location>
        <begin position="108"/>
        <end position="133"/>
    </location>
</feature>
<keyword evidence="5" id="KW-0970">Cilium biogenesis/degradation</keyword>
<feature type="compositionally biased region" description="Basic residues" evidence="12">
    <location>
        <begin position="242"/>
        <end position="260"/>
    </location>
</feature>
<evidence type="ECO:0000256" key="10">
    <source>
        <dbReference type="ARBA" id="ARBA00037712"/>
    </source>
</evidence>
<comment type="function">
    <text evidence="10">Part of the tectonic-like complex which is required for tissue-specific ciliogenesis and may regulate ciliary membrane composition.</text>
</comment>
<evidence type="ECO:0000256" key="4">
    <source>
        <dbReference type="ARBA" id="ARBA00022692"/>
    </source>
</evidence>
<name>A0A834EZ46_ORYME</name>
<evidence type="ECO:0000256" key="12">
    <source>
        <dbReference type="SAM" id="MobiDB-lite"/>
    </source>
</evidence>
<evidence type="ECO:0000256" key="1">
    <source>
        <dbReference type="ARBA" id="ARBA00004120"/>
    </source>
</evidence>
<comment type="subcellular location">
    <subcellularLocation>
        <location evidence="1">Cytoplasm</location>
        <location evidence="1">Cytoskeleton</location>
        <location evidence="1">Cilium basal body</location>
    </subcellularLocation>
    <subcellularLocation>
        <location evidence="2">Membrane</location>
        <topology evidence="2">Multi-pass membrane protein</topology>
    </subcellularLocation>
</comment>
<evidence type="ECO:0000256" key="6">
    <source>
        <dbReference type="ARBA" id="ARBA00022989"/>
    </source>
</evidence>
<keyword evidence="7 13" id="KW-0472">Membrane</keyword>
<comment type="caution">
    <text evidence="14">The sequence shown here is derived from an EMBL/GenBank/DDBJ whole genome shotgun (WGS) entry which is preliminary data.</text>
</comment>
<evidence type="ECO:0000256" key="5">
    <source>
        <dbReference type="ARBA" id="ARBA00022794"/>
    </source>
</evidence>
<evidence type="ECO:0000313" key="14">
    <source>
        <dbReference type="EMBL" id="KAF6715281.1"/>
    </source>
</evidence>
<evidence type="ECO:0000256" key="13">
    <source>
        <dbReference type="SAM" id="Phobius"/>
    </source>
</evidence>
<dbReference type="GO" id="GO:1905515">
    <property type="term" value="P:non-motile cilium assembly"/>
    <property type="evidence" value="ECO:0007669"/>
    <property type="project" value="TreeGrafter"/>
</dbReference>
<dbReference type="Proteomes" id="UP000646548">
    <property type="component" value="Unassembled WGS sequence"/>
</dbReference>
<dbReference type="PANTHER" id="PTHR13531:SF5">
    <property type="entry name" value="TRANSMEMBRANE PROTEIN 216"/>
    <property type="match status" value="1"/>
</dbReference>
<gene>
    <name evidence="14" type="ORF">FQA47_000171</name>
</gene>
<dbReference type="EMBL" id="WKFB01001116">
    <property type="protein sequence ID" value="KAF6715281.1"/>
    <property type="molecule type" value="Genomic_DNA"/>
</dbReference>
<feature type="transmembrane region" description="Helical" evidence="13">
    <location>
        <begin position="16"/>
        <end position="38"/>
    </location>
</feature>
<feature type="transmembrane region" description="Helical" evidence="13">
    <location>
        <begin position="81"/>
        <end position="102"/>
    </location>
</feature>
<accession>A0A834EZ46</accession>
<dbReference type="GO" id="GO:0016020">
    <property type="term" value="C:membrane"/>
    <property type="evidence" value="ECO:0007669"/>
    <property type="project" value="UniProtKB-SubCell"/>
</dbReference>
<keyword evidence="9" id="KW-0966">Cell projection</keyword>